<organism evidence="1 2">
    <name type="scientific">Desulfosporosinus hippei DSM 8344</name>
    <dbReference type="NCBI Taxonomy" id="1121419"/>
    <lineage>
        <taxon>Bacteria</taxon>
        <taxon>Bacillati</taxon>
        <taxon>Bacillota</taxon>
        <taxon>Clostridia</taxon>
        <taxon>Eubacteriales</taxon>
        <taxon>Desulfitobacteriaceae</taxon>
        <taxon>Desulfosporosinus</taxon>
    </lineage>
</organism>
<keyword evidence="2" id="KW-1185">Reference proteome</keyword>
<dbReference type="EMBL" id="FNCP01000004">
    <property type="protein sequence ID" value="SDG58037.1"/>
    <property type="molecule type" value="Genomic_DNA"/>
</dbReference>
<reference evidence="2" key="1">
    <citation type="submission" date="2016-10" db="EMBL/GenBank/DDBJ databases">
        <authorList>
            <person name="Varghese N."/>
            <person name="Submissions S."/>
        </authorList>
    </citation>
    <scope>NUCLEOTIDE SEQUENCE [LARGE SCALE GENOMIC DNA]</scope>
    <source>
        <strain evidence="2">DSM 8344</strain>
    </source>
</reference>
<protein>
    <submittedName>
        <fullName evidence="1">Uncharacterized protein</fullName>
    </submittedName>
</protein>
<accession>A0A1G7VEA3</accession>
<dbReference type="Proteomes" id="UP000198656">
    <property type="component" value="Unassembled WGS sequence"/>
</dbReference>
<name>A0A1G7VEA3_9FIRM</name>
<sequence length="54" mass="6070">MPKKEANQERVKLDEILKLLFTVSSKVLVNMLNSLFKENYVAEATEGASLAMNL</sequence>
<evidence type="ECO:0000313" key="2">
    <source>
        <dbReference type="Proteomes" id="UP000198656"/>
    </source>
</evidence>
<dbReference type="RefSeq" id="WP_242876198.1">
    <property type="nucleotide sequence ID" value="NZ_FNCP01000004.1"/>
</dbReference>
<dbReference type="AlphaFoldDB" id="A0A1G7VEA3"/>
<gene>
    <name evidence="1" type="ORF">SAMN05443529_10496</name>
</gene>
<evidence type="ECO:0000313" key="1">
    <source>
        <dbReference type="EMBL" id="SDG58037.1"/>
    </source>
</evidence>
<proteinExistence type="predicted"/>